<evidence type="ECO:0000256" key="4">
    <source>
        <dbReference type="ARBA" id="ARBA00022448"/>
    </source>
</evidence>
<evidence type="ECO:0000256" key="10">
    <source>
        <dbReference type="ARBA" id="ARBA00022989"/>
    </source>
</evidence>
<keyword evidence="11" id="KW-0406">Ion transport</keyword>
<dbReference type="OrthoDB" id="20303at2759"/>
<evidence type="ECO:0000313" key="14">
    <source>
        <dbReference type="EMBL" id="PWN23670.1"/>
    </source>
</evidence>
<dbReference type="GO" id="GO:2001256">
    <property type="term" value="P:regulation of store-operated calcium entry"/>
    <property type="evidence" value="ECO:0007669"/>
    <property type="project" value="InterPro"/>
</dbReference>
<keyword evidence="7" id="KW-0732">Signal</keyword>
<dbReference type="AlphaFoldDB" id="A0A316UEM1"/>
<comment type="subcellular location">
    <subcellularLocation>
        <location evidence="1">Endoplasmic reticulum membrane</location>
        <topology evidence="1">Single-pass type I membrane protein</topology>
    </subcellularLocation>
</comment>
<feature type="non-terminal residue" evidence="14">
    <location>
        <position position="1"/>
    </location>
</feature>
<name>A0A316UEM1_9BASI</name>
<evidence type="ECO:0000313" key="15">
    <source>
        <dbReference type="Proteomes" id="UP000245942"/>
    </source>
</evidence>
<evidence type="ECO:0000256" key="1">
    <source>
        <dbReference type="ARBA" id="ARBA00004115"/>
    </source>
</evidence>
<organism evidence="14 15">
    <name type="scientific">Pseudomicrostroma glucosiphilum</name>
    <dbReference type="NCBI Taxonomy" id="1684307"/>
    <lineage>
        <taxon>Eukaryota</taxon>
        <taxon>Fungi</taxon>
        <taxon>Dikarya</taxon>
        <taxon>Basidiomycota</taxon>
        <taxon>Ustilaginomycotina</taxon>
        <taxon>Exobasidiomycetes</taxon>
        <taxon>Microstromatales</taxon>
        <taxon>Microstromatales incertae sedis</taxon>
        <taxon>Pseudomicrostroma</taxon>
    </lineage>
</organism>
<protein>
    <recommendedName>
        <fullName evidence="3">Store-operated calcium entry-associated regulatory factor</fullName>
    </recommendedName>
    <alternativeName>
        <fullName evidence="13">Transmembrane protein 66</fullName>
    </alternativeName>
</protein>
<evidence type="ECO:0000256" key="3">
    <source>
        <dbReference type="ARBA" id="ARBA00016584"/>
    </source>
</evidence>
<evidence type="ECO:0000256" key="9">
    <source>
        <dbReference type="ARBA" id="ARBA00022837"/>
    </source>
</evidence>
<keyword evidence="5" id="KW-0109">Calcium transport</keyword>
<dbReference type="GO" id="GO:0005789">
    <property type="term" value="C:endoplasmic reticulum membrane"/>
    <property type="evidence" value="ECO:0007669"/>
    <property type="project" value="UniProtKB-SubCell"/>
</dbReference>
<dbReference type="GO" id="GO:0006816">
    <property type="term" value="P:calcium ion transport"/>
    <property type="evidence" value="ECO:0007669"/>
    <property type="project" value="UniProtKB-KW"/>
</dbReference>
<comment type="similarity">
    <text evidence="2">Belongs to the SARAF family.</text>
</comment>
<keyword evidence="8" id="KW-0256">Endoplasmic reticulum</keyword>
<proteinExistence type="inferred from homology"/>
<dbReference type="STRING" id="1684307.A0A316UEM1"/>
<keyword evidence="9" id="KW-0106">Calcium</keyword>
<feature type="non-terminal residue" evidence="14">
    <location>
        <position position="108"/>
    </location>
</feature>
<dbReference type="Proteomes" id="UP000245942">
    <property type="component" value="Unassembled WGS sequence"/>
</dbReference>
<reference evidence="14 15" key="1">
    <citation type="journal article" date="2018" name="Mol. Biol. Evol.">
        <title>Broad Genomic Sampling Reveals a Smut Pathogenic Ancestry of the Fungal Clade Ustilaginomycotina.</title>
        <authorList>
            <person name="Kijpornyongpan T."/>
            <person name="Mondo S.J."/>
            <person name="Barry K."/>
            <person name="Sandor L."/>
            <person name="Lee J."/>
            <person name="Lipzen A."/>
            <person name="Pangilinan J."/>
            <person name="LaButti K."/>
            <person name="Hainaut M."/>
            <person name="Henrissat B."/>
            <person name="Grigoriev I.V."/>
            <person name="Spatafora J.W."/>
            <person name="Aime M.C."/>
        </authorList>
    </citation>
    <scope>NUCLEOTIDE SEQUENCE [LARGE SCALE GENOMIC DNA]</scope>
    <source>
        <strain evidence="14 15">MCA 4718</strain>
    </source>
</reference>
<dbReference type="Pfam" id="PF06682">
    <property type="entry name" value="SARAF"/>
    <property type="match status" value="1"/>
</dbReference>
<dbReference type="RefSeq" id="XP_025350830.1">
    <property type="nucleotide sequence ID" value="XM_025489885.1"/>
</dbReference>
<evidence type="ECO:0000256" key="11">
    <source>
        <dbReference type="ARBA" id="ARBA00023065"/>
    </source>
</evidence>
<sequence>RVRMSSIKTLTFYAGKKTAYRRTSPLPQLTCKGRECSRYTPDVISCQSLGDEQWRCEADLPPSIRMGRVEVSCEGYEAPNDPYVLKGSCALTYQLLPASKAFSSEDDD</sequence>
<accession>A0A316UEM1</accession>
<evidence type="ECO:0000256" key="7">
    <source>
        <dbReference type="ARBA" id="ARBA00022729"/>
    </source>
</evidence>
<keyword evidence="4" id="KW-0813">Transport</keyword>
<keyword evidence="15" id="KW-1185">Reference proteome</keyword>
<evidence type="ECO:0000256" key="5">
    <source>
        <dbReference type="ARBA" id="ARBA00022568"/>
    </source>
</evidence>
<evidence type="ECO:0000256" key="13">
    <source>
        <dbReference type="ARBA" id="ARBA00031116"/>
    </source>
</evidence>
<evidence type="ECO:0000256" key="8">
    <source>
        <dbReference type="ARBA" id="ARBA00022824"/>
    </source>
</evidence>
<evidence type="ECO:0000256" key="6">
    <source>
        <dbReference type="ARBA" id="ARBA00022692"/>
    </source>
</evidence>
<keyword evidence="10" id="KW-1133">Transmembrane helix</keyword>
<keyword evidence="12" id="KW-0472">Membrane</keyword>
<dbReference type="GeneID" id="37011619"/>
<dbReference type="PANTHER" id="PTHR15929:SF0">
    <property type="entry name" value="STORE-OPERATED CALCIUM ENTRY-ASSOCIATED REGULATORY FACTOR"/>
    <property type="match status" value="1"/>
</dbReference>
<dbReference type="PANTHER" id="PTHR15929">
    <property type="entry name" value="STORE-OPERATED CALCIUM ENTRY-ASSOCIATED REGULATORY FACTOR"/>
    <property type="match status" value="1"/>
</dbReference>
<evidence type="ECO:0000256" key="12">
    <source>
        <dbReference type="ARBA" id="ARBA00023136"/>
    </source>
</evidence>
<dbReference type="InterPro" id="IPR009567">
    <property type="entry name" value="SARAF"/>
</dbReference>
<dbReference type="EMBL" id="KZ819321">
    <property type="protein sequence ID" value="PWN23670.1"/>
    <property type="molecule type" value="Genomic_DNA"/>
</dbReference>
<evidence type="ECO:0000256" key="2">
    <source>
        <dbReference type="ARBA" id="ARBA00006833"/>
    </source>
</evidence>
<gene>
    <name evidence="14" type="ORF">BCV69DRAFT_234530</name>
</gene>
<keyword evidence="6" id="KW-0812">Transmembrane</keyword>